<evidence type="ECO:0008006" key="3">
    <source>
        <dbReference type="Google" id="ProtNLM"/>
    </source>
</evidence>
<reference evidence="1 2" key="1">
    <citation type="submission" date="2023-03" db="EMBL/GenBank/DDBJ databases">
        <title>WGS of Gossypium arboreum.</title>
        <authorList>
            <person name="Yu D."/>
        </authorList>
    </citation>
    <scope>NUCLEOTIDE SEQUENCE [LARGE SCALE GENOMIC DNA]</scope>
    <source>
        <tissue evidence="1">Leaf</tissue>
    </source>
</reference>
<sequence>MGRVMWDYRMSFKIYKFLLDQRSKAEFEWTPYSDSGIQECISFEFLVNYNIWHVKVPLVVYVMVEMHCHTPKIGIVESGNFFVVLSEISKLES</sequence>
<protein>
    <recommendedName>
        <fullName evidence="3">Serine/threonine-protein phosphatase 7 long form-like protein</fullName>
    </recommendedName>
</protein>
<evidence type="ECO:0000313" key="2">
    <source>
        <dbReference type="Proteomes" id="UP001358586"/>
    </source>
</evidence>
<keyword evidence="2" id="KW-1185">Reference proteome</keyword>
<proteinExistence type="predicted"/>
<dbReference type="Proteomes" id="UP001358586">
    <property type="component" value="Chromosome 3"/>
</dbReference>
<gene>
    <name evidence="1" type="ORF">PVK06_008119</name>
</gene>
<comment type="caution">
    <text evidence="1">The sequence shown here is derived from an EMBL/GenBank/DDBJ whole genome shotgun (WGS) entry which is preliminary data.</text>
</comment>
<accession>A0ABR0QJ54</accession>
<name>A0ABR0QJ54_GOSAR</name>
<evidence type="ECO:0000313" key="1">
    <source>
        <dbReference type="EMBL" id="KAK5839341.1"/>
    </source>
</evidence>
<dbReference type="EMBL" id="JARKNE010000003">
    <property type="protein sequence ID" value="KAK5839341.1"/>
    <property type="molecule type" value="Genomic_DNA"/>
</dbReference>
<organism evidence="1 2">
    <name type="scientific">Gossypium arboreum</name>
    <name type="common">Tree cotton</name>
    <name type="synonym">Gossypium nanking</name>
    <dbReference type="NCBI Taxonomy" id="29729"/>
    <lineage>
        <taxon>Eukaryota</taxon>
        <taxon>Viridiplantae</taxon>
        <taxon>Streptophyta</taxon>
        <taxon>Embryophyta</taxon>
        <taxon>Tracheophyta</taxon>
        <taxon>Spermatophyta</taxon>
        <taxon>Magnoliopsida</taxon>
        <taxon>eudicotyledons</taxon>
        <taxon>Gunneridae</taxon>
        <taxon>Pentapetalae</taxon>
        <taxon>rosids</taxon>
        <taxon>malvids</taxon>
        <taxon>Malvales</taxon>
        <taxon>Malvaceae</taxon>
        <taxon>Malvoideae</taxon>
        <taxon>Gossypium</taxon>
    </lineage>
</organism>